<keyword evidence="9" id="KW-1185">Reference proteome</keyword>
<feature type="domain" description="Methyl-accepting transducer" evidence="5">
    <location>
        <begin position="274"/>
        <end position="496"/>
    </location>
</feature>
<reference evidence="8" key="1">
    <citation type="submission" date="2016-10" db="EMBL/GenBank/DDBJ databases">
        <authorList>
            <person name="Varghese N."/>
            <person name="Submissions S."/>
        </authorList>
    </citation>
    <scope>NUCLEOTIDE SEQUENCE [LARGE SCALE GENOMIC DNA]</scope>
    <source>
        <strain evidence="8">YR281</strain>
    </source>
</reference>
<dbReference type="GO" id="GO:0005886">
    <property type="term" value="C:plasma membrane"/>
    <property type="evidence" value="ECO:0007669"/>
    <property type="project" value="TreeGrafter"/>
</dbReference>
<dbReference type="GO" id="GO:0007165">
    <property type="term" value="P:signal transduction"/>
    <property type="evidence" value="ECO:0007669"/>
    <property type="project" value="UniProtKB-KW"/>
</dbReference>
<dbReference type="InterPro" id="IPR051310">
    <property type="entry name" value="MCP_chemotaxis"/>
</dbReference>
<comment type="similarity">
    <text evidence="3">Belongs to the methyl-accepting chemotaxis (MCP) protein family.</text>
</comment>
<dbReference type="Pfam" id="PF00015">
    <property type="entry name" value="MCPsignal"/>
    <property type="match status" value="1"/>
</dbReference>
<comment type="subcellular location">
    <subcellularLocation>
        <location evidence="1">Membrane</location>
    </subcellularLocation>
</comment>
<accession>A0A7Z7FLE0</accession>
<evidence type="ECO:0000259" key="7">
    <source>
        <dbReference type="PROSITE" id="PS50885"/>
    </source>
</evidence>
<proteinExistence type="inferred from homology"/>
<dbReference type="CDD" id="cd11386">
    <property type="entry name" value="MCP_signal"/>
    <property type="match status" value="1"/>
</dbReference>
<dbReference type="PROSITE" id="PS50111">
    <property type="entry name" value="CHEMOTAXIS_TRANSDUC_2"/>
    <property type="match status" value="1"/>
</dbReference>
<dbReference type="Pfam" id="PF13426">
    <property type="entry name" value="PAS_9"/>
    <property type="match status" value="1"/>
</dbReference>
<evidence type="ECO:0000313" key="8">
    <source>
        <dbReference type="EMBL" id="SDI52502.1"/>
    </source>
</evidence>
<evidence type="ECO:0000256" key="4">
    <source>
        <dbReference type="PROSITE-ProRule" id="PRU00284"/>
    </source>
</evidence>
<keyword evidence="4" id="KW-0807">Transducer</keyword>
<dbReference type="SUPFAM" id="SSF58104">
    <property type="entry name" value="Methyl-accepting chemotaxis protein (MCP) signaling domain"/>
    <property type="match status" value="1"/>
</dbReference>
<name>A0A7Z7FLE0_9BURK</name>
<dbReference type="PROSITE" id="PS50112">
    <property type="entry name" value="PAS"/>
    <property type="match status" value="1"/>
</dbReference>
<dbReference type="InterPro" id="IPR004089">
    <property type="entry name" value="MCPsignal_dom"/>
</dbReference>
<dbReference type="InterPro" id="IPR035965">
    <property type="entry name" value="PAS-like_dom_sf"/>
</dbReference>
<evidence type="ECO:0000256" key="2">
    <source>
        <dbReference type="ARBA" id="ARBA00022481"/>
    </source>
</evidence>
<comment type="caution">
    <text evidence="8">The sequence shown here is derived from an EMBL/GenBank/DDBJ whole genome shotgun (WGS) entry which is preliminary data.</text>
</comment>
<evidence type="ECO:0000256" key="3">
    <source>
        <dbReference type="ARBA" id="ARBA00029447"/>
    </source>
</evidence>
<dbReference type="SMART" id="SM00283">
    <property type="entry name" value="MA"/>
    <property type="match status" value="1"/>
</dbReference>
<dbReference type="GO" id="GO:0006935">
    <property type="term" value="P:chemotaxis"/>
    <property type="evidence" value="ECO:0007669"/>
    <property type="project" value="InterPro"/>
</dbReference>
<dbReference type="RefSeq" id="WP_091784066.1">
    <property type="nucleotide sequence ID" value="NZ_FNDI01000018.1"/>
</dbReference>
<dbReference type="AlphaFoldDB" id="A0A7Z7FLE0"/>
<dbReference type="PROSITE" id="PS50885">
    <property type="entry name" value="HAMP"/>
    <property type="match status" value="1"/>
</dbReference>
<dbReference type="Proteomes" id="UP000198900">
    <property type="component" value="Unassembled WGS sequence"/>
</dbReference>
<dbReference type="SUPFAM" id="SSF55785">
    <property type="entry name" value="PYP-like sensor domain (PAS domain)"/>
    <property type="match status" value="1"/>
</dbReference>
<dbReference type="InterPro" id="IPR004090">
    <property type="entry name" value="Chemotax_Me-accpt_rcpt"/>
</dbReference>
<feature type="domain" description="PAS" evidence="6">
    <location>
        <begin position="6"/>
        <end position="50"/>
    </location>
</feature>
<evidence type="ECO:0000259" key="5">
    <source>
        <dbReference type="PROSITE" id="PS50111"/>
    </source>
</evidence>
<keyword evidence="2" id="KW-0488">Methylation</keyword>
<organism evidence="8 9">
    <name type="scientific">Paraburkholderia steynii</name>
    <dbReference type="NCBI Taxonomy" id="1245441"/>
    <lineage>
        <taxon>Bacteria</taxon>
        <taxon>Pseudomonadati</taxon>
        <taxon>Pseudomonadota</taxon>
        <taxon>Betaproteobacteria</taxon>
        <taxon>Burkholderiales</taxon>
        <taxon>Burkholderiaceae</taxon>
        <taxon>Paraburkholderia</taxon>
    </lineage>
</organism>
<dbReference type="PRINTS" id="PR00260">
    <property type="entry name" value="CHEMTRNSDUCR"/>
</dbReference>
<evidence type="ECO:0000313" key="9">
    <source>
        <dbReference type="Proteomes" id="UP000198900"/>
    </source>
</evidence>
<dbReference type="CDD" id="cd00130">
    <property type="entry name" value="PAS"/>
    <property type="match status" value="1"/>
</dbReference>
<dbReference type="CDD" id="cd06225">
    <property type="entry name" value="HAMP"/>
    <property type="match status" value="1"/>
</dbReference>
<protein>
    <submittedName>
        <fullName evidence="8">Methyl-accepting chemotaxis sensory transducer with Pas/Pac sensor</fullName>
    </submittedName>
</protein>
<sequence>MRPERSATDVEYVLDESAAMISKGDLEGKITYVNRDFVEVSGYTEDEVLGAPQSLLADGETPSQVFEDFLRTVKGNKTWTGVTKGRRKNGDYFWVHMTAAPIFREREIVGFITIRCKATPDTIREAEQAYAAMHGGCKDLELNEGRIVKRPVFRVFRTITHLSFAARMNALSALATSIFAANLAAFAFDSGPPRVWQFASCAIGMALCLISPALLQRGITNPLAQLNRYINDMGEGNLSSAIETHRDGEIAQVLHALRILQINLKLLVSQIQETTDLVNDGATTIATGNADLFARTESQAASLEQIAASMRELIDTVTANAENARQANALSTATSEIAGDGRRAVSEVIGTMRSIKDSSCKIVDIIGVIDSIAFQTNILALNAAVEAARAGEQGRGFAVVASEVRNLARRSANAAKEIAALIGDSVASVETGGKLVDDASGTITDIVTSVERVIAFMGDISMASQEQSLGIGQVNDAVKQMEAMTIQNARLAEHAENESRLMRAQALKLAELVGSFRLSATAGHALVEAKGRWRNPQIAGRARSA</sequence>
<dbReference type="EMBL" id="FNDI01000018">
    <property type="protein sequence ID" value="SDI52502.1"/>
    <property type="molecule type" value="Genomic_DNA"/>
</dbReference>
<dbReference type="Pfam" id="PF00672">
    <property type="entry name" value="HAMP"/>
    <property type="match status" value="1"/>
</dbReference>
<dbReference type="PANTHER" id="PTHR43531">
    <property type="entry name" value="PROTEIN ICFG"/>
    <property type="match status" value="1"/>
</dbReference>
<dbReference type="FunFam" id="1.10.287.950:FF:000001">
    <property type="entry name" value="Methyl-accepting chemotaxis sensory transducer"/>
    <property type="match status" value="1"/>
</dbReference>
<evidence type="ECO:0000259" key="6">
    <source>
        <dbReference type="PROSITE" id="PS50112"/>
    </source>
</evidence>
<dbReference type="Gene3D" id="3.30.450.20">
    <property type="entry name" value="PAS domain"/>
    <property type="match status" value="1"/>
</dbReference>
<dbReference type="InterPro" id="IPR000014">
    <property type="entry name" value="PAS"/>
</dbReference>
<dbReference type="SMART" id="SM00304">
    <property type="entry name" value="HAMP"/>
    <property type="match status" value="1"/>
</dbReference>
<dbReference type="NCBIfam" id="TIGR00229">
    <property type="entry name" value="sensory_box"/>
    <property type="match status" value="1"/>
</dbReference>
<evidence type="ECO:0000256" key="1">
    <source>
        <dbReference type="ARBA" id="ARBA00004370"/>
    </source>
</evidence>
<dbReference type="InterPro" id="IPR003660">
    <property type="entry name" value="HAMP_dom"/>
</dbReference>
<gene>
    <name evidence="8" type="ORF">SAMN04487926_118152</name>
</gene>
<dbReference type="Gene3D" id="1.10.287.950">
    <property type="entry name" value="Methyl-accepting chemotaxis protein"/>
    <property type="match status" value="1"/>
</dbReference>
<dbReference type="GO" id="GO:0004888">
    <property type="term" value="F:transmembrane signaling receptor activity"/>
    <property type="evidence" value="ECO:0007669"/>
    <property type="project" value="InterPro"/>
</dbReference>
<dbReference type="PANTHER" id="PTHR43531:SF14">
    <property type="entry name" value="METHYL-ACCEPTING CHEMOTAXIS PROTEIN I-RELATED"/>
    <property type="match status" value="1"/>
</dbReference>
<feature type="domain" description="HAMP" evidence="7">
    <location>
        <begin position="217"/>
        <end position="269"/>
    </location>
</feature>